<proteinExistence type="predicted"/>
<reference evidence="2 3" key="1">
    <citation type="submission" date="2018-06" db="EMBL/GenBank/DDBJ databases">
        <authorList>
            <consortium name="Pathogen Informatics"/>
            <person name="Doyle S."/>
        </authorList>
    </citation>
    <scope>NUCLEOTIDE SEQUENCE [LARGE SCALE GENOMIC DNA]</scope>
    <source>
        <strain evidence="2 3">NCTC10738</strain>
    </source>
</reference>
<name>A0A379Z3V8_9GAMM</name>
<accession>A0A379Z3V8</accession>
<evidence type="ECO:0000313" key="3">
    <source>
        <dbReference type="Proteomes" id="UP000254069"/>
    </source>
</evidence>
<keyword evidence="3" id="KW-1185">Reference proteome</keyword>
<dbReference type="RefSeq" id="WP_028779714.1">
    <property type="nucleotide sequence ID" value="NZ_AP024613.1"/>
</dbReference>
<evidence type="ECO:0000313" key="2">
    <source>
        <dbReference type="EMBL" id="SUI54952.1"/>
    </source>
</evidence>
<dbReference type="EMBL" id="AP024613">
    <property type="protein sequence ID" value="BCV43647.1"/>
    <property type="molecule type" value="Genomic_DNA"/>
</dbReference>
<evidence type="ECO:0000313" key="1">
    <source>
        <dbReference type="EMBL" id="BCV43647.1"/>
    </source>
</evidence>
<dbReference type="GeneID" id="93807725"/>
<dbReference type="EMBL" id="UGYO01000001">
    <property type="protein sequence ID" value="SUI54952.1"/>
    <property type="molecule type" value="Genomic_DNA"/>
</dbReference>
<protein>
    <submittedName>
        <fullName evidence="2">Uncharacterized protein</fullName>
    </submittedName>
</protein>
<dbReference type="InterPro" id="IPR025678">
    <property type="entry name" value="Imm3"/>
</dbReference>
<dbReference type="AlphaFoldDB" id="A0A379Z3V8"/>
<reference evidence="1" key="2">
    <citation type="submission" date="2021-05" db="EMBL/GenBank/DDBJ databases">
        <title>Molecular characterization for Shewanella algae harboring chromosomal blaOXA-55-like strains isolated from clinical and environment sample.</title>
        <authorList>
            <person name="Ohama Y."/>
            <person name="Aoki K."/>
            <person name="Harada S."/>
            <person name="Moriya K."/>
            <person name="Ishii Y."/>
            <person name="Tateda K."/>
        </authorList>
    </citation>
    <scope>NUCLEOTIDE SEQUENCE</scope>
    <source>
        <strain evidence="1">TUM17379</strain>
    </source>
</reference>
<organism evidence="2 3">
    <name type="scientific">Shewanella algae</name>
    <dbReference type="NCBI Taxonomy" id="38313"/>
    <lineage>
        <taxon>Bacteria</taxon>
        <taxon>Pseudomonadati</taxon>
        <taxon>Pseudomonadota</taxon>
        <taxon>Gammaproteobacteria</taxon>
        <taxon>Alteromonadales</taxon>
        <taxon>Shewanellaceae</taxon>
        <taxon>Shewanella</taxon>
    </lineage>
</organism>
<gene>
    <name evidence="2" type="ORF">NCTC10738_00951</name>
    <name evidence="1" type="ORF">TUM17379_06650</name>
</gene>
<dbReference type="Proteomes" id="UP000825078">
    <property type="component" value="Chromosome"/>
</dbReference>
<dbReference type="KEGG" id="salg:BS332_10800"/>
<dbReference type="Proteomes" id="UP000254069">
    <property type="component" value="Unassembled WGS sequence"/>
</dbReference>
<dbReference type="Pfam" id="PF14425">
    <property type="entry name" value="Imm3"/>
    <property type="match status" value="1"/>
</dbReference>
<sequence length="110" mass="13132">MDKWSYEELQEFIHEDIEEFMRDGLDIRQASSRVQVEYAKSIESGELEKLIIYMVLCEEGLMHGFLRDDIKEQTLELLERINLERCDQQLSDDEQCRLRDDMNRISSLLA</sequence>